<evidence type="ECO:0008006" key="3">
    <source>
        <dbReference type="Google" id="ProtNLM"/>
    </source>
</evidence>
<keyword evidence="1" id="KW-0732">Signal</keyword>
<evidence type="ECO:0000313" key="2">
    <source>
        <dbReference type="EMBL" id="ACE75147.1"/>
    </source>
</evidence>
<organism evidence="2">
    <name type="scientific">Glyptapanteles flavicoxis</name>
    <dbReference type="NCBI Taxonomy" id="463051"/>
    <lineage>
        <taxon>Eukaryota</taxon>
        <taxon>Metazoa</taxon>
        <taxon>Ecdysozoa</taxon>
        <taxon>Arthropoda</taxon>
        <taxon>Hexapoda</taxon>
        <taxon>Insecta</taxon>
        <taxon>Pterygota</taxon>
        <taxon>Neoptera</taxon>
        <taxon>Endopterygota</taxon>
        <taxon>Hymenoptera</taxon>
        <taxon>Apocrita</taxon>
        <taxon>Ichneumonoidea</taxon>
        <taxon>Braconidae</taxon>
        <taxon>Microgastrinae</taxon>
        <taxon>Glyptapanteles</taxon>
    </lineage>
</organism>
<reference evidence="2" key="1">
    <citation type="submission" date="2007-06" db="EMBL/GenBank/DDBJ databases">
        <title>Bracovirus Evolution: Comparative Genomics of Multiple Viral and Proviral Genomes.</title>
        <authorList>
            <person name="Desjardins C.A."/>
            <person name="Gundersen-Rindal D.E."/>
            <person name="Hostetler J.B."/>
            <person name="Tallon L.J."/>
            <person name="Utterback T.R."/>
            <person name="Fuester R.W."/>
            <person name="Schatz M.C."/>
            <person name="Pedroni M.J."/>
            <person name="Fadrosh D.W."/>
            <person name="Haas B.J."/>
            <person name="Toms B.S."/>
            <person name="Chen D."/>
            <person name="Nene V."/>
        </authorList>
    </citation>
    <scope>NUCLEOTIDE SEQUENCE</scope>
</reference>
<dbReference type="AlphaFoldDB" id="B7S8C2"/>
<dbReference type="EMBL" id="EF710645">
    <property type="protein sequence ID" value="ACE75147.1"/>
    <property type="molecule type" value="Genomic_DNA"/>
</dbReference>
<protein>
    <recommendedName>
        <fullName evidence="3">Hydrophobin</fullName>
    </recommendedName>
</protein>
<gene>
    <name evidence="2" type="ORF">GFP_L3_0080</name>
</gene>
<name>B7S8C2_9HYME</name>
<feature type="chain" id="PRO_5002861004" description="Hydrophobin" evidence="1">
    <location>
        <begin position="24"/>
        <end position="106"/>
    </location>
</feature>
<feature type="signal peptide" evidence="1">
    <location>
        <begin position="1"/>
        <end position="23"/>
    </location>
</feature>
<evidence type="ECO:0000256" key="1">
    <source>
        <dbReference type="SAM" id="SignalP"/>
    </source>
</evidence>
<accession>B7S8C2</accession>
<proteinExistence type="predicted"/>
<dbReference type="PROSITE" id="PS51257">
    <property type="entry name" value="PROKAR_LIPOPROTEIN"/>
    <property type="match status" value="1"/>
</dbReference>
<sequence>MSRIVSILCILMSVAVLNTMAQACGPVNSYCGNLTPCCPVEKIVNGQLKAVEAICDMTQTNALRRCKVIDEISNLKEIVEWNQETLKNYPYLSRYVSLRTTMPEGY</sequence>